<evidence type="ECO:0000313" key="2">
    <source>
        <dbReference type="EMBL" id="NMW30680.1"/>
    </source>
</evidence>
<organism evidence="2 3">
    <name type="scientific">Pontixanthobacter rizhaonensis</name>
    <dbReference type="NCBI Taxonomy" id="2730337"/>
    <lineage>
        <taxon>Bacteria</taxon>
        <taxon>Pseudomonadati</taxon>
        <taxon>Pseudomonadota</taxon>
        <taxon>Alphaproteobacteria</taxon>
        <taxon>Sphingomonadales</taxon>
        <taxon>Erythrobacteraceae</taxon>
        <taxon>Pontixanthobacter</taxon>
    </lineage>
</organism>
<comment type="caution">
    <text evidence="2">The sequence shown here is derived from an EMBL/GenBank/DDBJ whole genome shotgun (WGS) entry which is preliminary data.</text>
</comment>
<dbReference type="Pfam" id="PF11730">
    <property type="entry name" value="DUF3297"/>
    <property type="match status" value="1"/>
</dbReference>
<dbReference type="Proteomes" id="UP000561181">
    <property type="component" value="Unassembled WGS sequence"/>
</dbReference>
<dbReference type="InterPro" id="IPR021724">
    <property type="entry name" value="DUF3297"/>
</dbReference>
<protein>
    <submittedName>
        <fullName evidence="2">DUF3297 family protein</fullName>
    </submittedName>
</protein>
<feature type="region of interest" description="Disordered" evidence="1">
    <location>
        <begin position="1"/>
        <end position="33"/>
    </location>
</feature>
<evidence type="ECO:0000313" key="3">
    <source>
        <dbReference type="Proteomes" id="UP000561181"/>
    </source>
</evidence>
<dbReference type="AlphaFoldDB" id="A0A848QIR0"/>
<gene>
    <name evidence="2" type="ORF">HKD42_01230</name>
</gene>
<accession>A0A848QIR0</accession>
<name>A0A848QIR0_9SPHN</name>
<evidence type="ECO:0000256" key="1">
    <source>
        <dbReference type="SAM" id="MobiDB-lite"/>
    </source>
</evidence>
<dbReference type="EMBL" id="JABCRE010000002">
    <property type="protein sequence ID" value="NMW30680.1"/>
    <property type="molecule type" value="Genomic_DNA"/>
</dbReference>
<sequence>MTEENAPETPETTPETATTAGPDVPPDRLSVNPRSKLFDSEVLQRGVGIRFKGTERTNIEEYCISEGWVRVQAGKTLDRKGNPLTLKLKGPVEAWFEDLGDEPPVAKAD</sequence>
<proteinExistence type="predicted"/>
<reference evidence="2 3" key="1">
    <citation type="submission" date="2020-04" db="EMBL/GenBank/DDBJ databases">
        <authorList>
            <person name="Liu A."/>
        </authorList>
    </citation>
    <scope>NUCLEOTIDE SEQUENCE [LARGE SCALE GENOMIC DNA]</scope>
    <source>
        <strain evidence="2 3">RZ02</strain>
    </source>
</reference>
<keyword evidence="3" id="KW-1185">Reference proteome</keyword>
<feature type="compositionally biased region" description="Low complexity" evidence="1">
    <location>
        <begin position="7"/>
        <end position="20"/>
    </location>
</feature>
<dbReference type="RefSeq" id="WP_170009540.1">
    <property type="nucleotide sequence ID" value="NZ_JABCRE010000002.1"/>
</dbReference>